<evidence type="ECO:0000256" key="3">
    <source>
        <dbReference type="RuleBase" id="RU003476"/>
    </source>
</evidence>
<evidence type="ECO:0000259" key="4">
    <source>
        <dbReference type="PROSITE" id="PS51462"/>
    </source>
</evidence>
<dbReference type="GO" id="GO:0016787">
    <property type="term" value="F:hydrolase activity"/>
    <property type="evidence" value="ECO:0007669"/>
    <property type="project" value="UniProtKB-KW"/>
</dbReference>
<dbReference type="PROSITE" id="PS00893">
    <property type="entry name" value="NUDIX_BOX"/>
    <property type="match status" value="1"/>
</dbReference>
<dbReference type="CDD" id="cd04673">
    <property type="entry name" value="NUDIX_ADPRase"/>
    <property type="match status" value="1"/>
</dbReference>
<evidence type="ECO:0000313" key="6">
    <source>
        <dbReference type="Proteomes" id="UP000463224"/>
    </source>
</evidence>
<dbReference type="Proteomes" id="UP000463224">
    <property type="component" value="Unassembled WGS sequence"/>
</dbReference>
<dbReference type="InterPro" id="IPR020476">
    <property type="entry name" value="Nudix_hydrolase"/>
</dbReference>
<dbReference type="SUPFAM" id="SSF55811">
    <property type="entry name" value="Nudix"/>
    <property type="match status" value="1"/>
</dbReference>
<keyword evidence="6" id="KW-1185">Reference proteome</keyword>
<keyword evidence="2 3" id="KW-0378">Hydrolase</keyword>
<evidence type="ECO:0000313" key="5">
    <source>
        <dbReference type="EMBL" id="MVA99659.1"/>
    </source>
</evidence>
<dbReference type="Gene3D" id="3.90.79.10">
    <property type="entry name" value="Nucleoside Triphosphate Pyrophosphohydrolase"/>
    <property type="match status" value="1"/>
</dbReference>
<proteinExistence type="inferred from homology"/>
<gene>
    <name evidence="5" type="ORF">GN330_20615</name>
</gene>
<evidence type="ECO:0000256" key="2">
    <source>
        <dbReference type="ARBA" id="ARBA00022801"/>
    </source>
</evidence>
<dbReference type="PANTHER" id="PTHR43736">
    <property type="entry name" value="ADP-RIBOSE PYROPHOSPHATASE"/>
    <property type="match status" value="1"/>
</dbReference>
<evidence type="ECO:0000256" key="1">
    <source>
        <dbReference type="ARBA" id="ARBA00001946"/>
    </source>
</evidence>
<dbReference type="PANTHER" id="PTHR43736:SF1">
    <property type="entry name" value="DIHYDRONEOPTERIN TRIPHOSPHATE DIPHOSPHATASE"/>
    <property type="match status" value="1"/>
</dbReference>
<protein>
    <submittedName>
        <fullName evidence="5">NUDIX domain-containing protein</fullName>
    </submittedName>
</protein>
<dbReference type="InterPro" id="IPR015797">
    <property type="entry name" value="NUDIX_hydrolase-like_dom_sf"/>
</dbReference>
<accession>A0A844QQ04</accession>
<feature type="domain" description="Nudix hydrolase" evidence="4">
    <location>
        <begin position="6"/>
        <end position="133"/>
    </location>
</feature>
<dbReference type="EMBL" id="WPHG01000007">
    <property type="protein sequence ID" value="MVA99659.1"/>
    <property type="molecule type" value="Genomic_DNA"/>
</dbReference>
<organism evidence="5 6">
    <name type="scientific">Nitratireductor arenosus</name>
    <dbReference type="NCBI Taxonomy" id="2682096"/>
    <lineage>
        <taxon>Bacteria</taxon>
        <taxon>Pseudomonadati</taxon>
        <taxon>Pseudomonadota</taxon>
        <taxon>Alphaproteobacteria</taxon>
        <taxon>Hyphomicrobiales</taxon>
        <taxon>Phyllobacteriaceae</taxon>
        <taxon>Nitratireductor</taxon>
    </lineage>
</organism>
<dbReference type="PRINTS" id="PR00502">
    <property type="entry name" value="NUDIXFAMILY"/>
</dbReference>
<dbReference type="Pfam" id="PF00293">
    <property type="entry name" value="NUDIX"/>
    <property type="match status" value="1"/>
</dbReference>
<comment type="cofactor">
    <cofactor evidence="1">
        <name>Mg(2+)</name>
        <dbReference type="ChEBI" id="CHEBI:18420"/>
    </cofactor>
</comment>
<comment type="caution">
    <text evidence="5">The sequence shown here is derived from an EMBL/GenBank/DDBJ whole genome shotgun (WGS) entry which is preliminary data.</text>
</comment>
<comment type="similarity">
    <text evidence="3">Belongs to the Nudix hydrolase family.</text>
</comment>
<dbReference type="InterPro" id="IPR020084">
    <property type="entry name" value="NUDIX_hydrolase_CS"/>
</dbReference>
<dbReference type="RefSeq" id="WP_156715090.1">
    <property type="nucleotide sequence ID" value="NZ_WPHG01000007.1"/>
</dbReference>
<dbReference type="PROSITE" id="PS51462">
    <property type="entry name" value="NUDIX"/>
    <property type="match status" value="1"/>
</dbReference>
<dbReference type="AlphaFoldDB" id="A0A844QQ04"/>
<name>A0A844QQ04_9HYPH</name>
<dbReference type="InterPro" id="IPR000086">
    <property type="entry name" value="NUDIX_hydrolase_dom"/>
</dbReference>
<reference evidence="5 6" key="1">
    <citation type="submission" date="2019-12" db="EMBL/GenBank/DDBJ databases">
        <title>Nitratireductor arenosus sp. nov., Isolated from sea sand, Jeju island, South Korea.</title>
        <authorList>
            <person name="Kim W."/>
        </authorList>
    </citation>
    <scope>NUCLEOTIDE SEQUENCE [LARGE SCALE GENOMIC DNA]</scope>
    <source>
        <strain evidence="5 6">CAU 1489</strain>
    </source>
</reference>
<sequence>MRHAETPIPAVSVALRRGDRLLLVRRARAPSKGVYAFPGGRVEAGETLEEAARRELREETGLSAGALIVHQVVDLPAASDHPSTFKLTVFAADYAGGEAVAADDAETVGWYSLHEARALAMPPSMRSAVDAMLAETSMAAGLAGDKIGSQD</sequence>